<name>A0A1X7IJX3_9SPHI</name>
<dbReference type="InterPro" id="IPR006145">
    <property type="entry name" value="PsdUridine_synth_RsuA/RluA"/>
</dbReference>
<keyword evidence="4" id="KW-1185">Reference proteome</keyword>
<dbReference type="InterPro" id="IPR006224">
    <property type="entry name" value="PsdUridine_synth_RluA-like_CS"/>
</dbReference>
<feature type="domain" description="Pseudouridine synthase RsuA/RluA-like" evidence="2">
    <location>
        <begin position="415"/>
        <end position="562"/>
    </location>
</feature>
<dbReference type="CDD" id="cd02869">
    <property type="entry name" value="PseudoU_synth_RluA_like"/>
    <property type="match status" value="1"/>
</dbReference>
<feature type="coiled-coil region" evidence="1">
    <location>
        <begin position="258"/>
        <end position="292"/>
    </location>
</feature>
<sequence>MAKAFFTTMKYLRGLSLLKMAISAYRSGEGRIIIILRTFVSTKNGYSIMGAGLPTFFHSFQADISEIGKAERFNFPFFYEPDALSRLAAAELQTYLEQQEDFVHNFGLTPMEGTPIGKMFGVLVVATSDGALGYLAACSGKLAGRNTHTHFVPPVFDMLTKDSFFLQEEETINALNFQIATLESAAVLPNSKIELEQLTIESELALKRSREAMKVAKSKRKETREQVLGTISDEAYALLIEDLIKQSYRDQHEHAVLKETWKNSLHALQAKIENLQAEIDALKQQRKDKSAKLQARLFDEYQFLNGYGTNKSLLQIFKEAGNIIPPAGAGECAAPKLLQYAFAHQLQPISIAEFWWGSSPASAVRTHKSFYPACKSKCEPILTHMLAGIDVDPNPLLDNPALDKELPIIYEDEAIIVVNKPNEFLSVPGIHIQDSVYTRILARNPTIEGPVIIHRLDMSTSGILVLAKTKFAHHYIQQQFIKHTIEKRYTALLDGVVTNPMGEIKLPLRVDLDDRPRQLVCYEYGKEVHTSYRVVGIEQHKTRIHFFPHTGRTHQLRVHAAHSLGLNCPILGDDLYGKRADRLHLHAGYIKFVHPLTNQEVTFNVPDPF</sequence>
<organism evidence="3 4">
    <name type="scientific">Sphingobacterium psychroaquaticum</name>
    <dbReference type="NCBI Taxonomy" id="561061"/>
    <lineage>
        <taxon>Bacteria</taxon>
        <taxon>Pseudomonadati</taxon>
        <taxon>Bacteroidota</taxon>
        <taxon>Sphingobacteriia</taxon>
        <taxon>Sphingobacteriales</taxon>
        <taxon>Sphingobacteriaceae</taxon>
        <taxon>Sphingobacterium</taxon>
    </lineage>
</organism>
<dbReference type="AlphaFoldDB" id="A0A1X7IJX3"/>
<dbReference type="PANTHER" id="PTHR21600:SF89">
    <property type="entry name" value="RIBOSOMAL LARGE SUBUNIT PSEUDOURIDINE SYNTHASE A"/>
    <property type="match status" value="1"/>
</dbReference>
<proteinExistence type="predicted"/>
<dbReference type="GO" id="GO:0009982">
    <property type="term" value="F:pseudouridine synthase activity"/>
    <property type="evidence" value="ECO:0007669"/>
    <property type="project" value="InterPro"/>
</dbReference>
<reference evidence="3 4" key="1">
    <citation type="submission" date="2017-04" db="EMBL/GenBank/DDBJ databases">
        <authorList>
            <person name="Afonso C.L."/>
            <person name="Miller P.J."/>
            <person name="Scott M.A."/>
            <person name="Spackman E."/>
            <person name="Goraichik I."/>
            <person name="Dimitrov K.M."/>
            <person name="Suarez D.L."/>
            <person name="Swayne D.E."/>
        </authorList>
    </citation>
    <scope>NUCLEOTIDE SEQUENCE [LARGE SCALE GENOMIC DNA]</scope>
    <source>
        <strain evidence="3 4">DSM 22418</strain>
    </source>
</reference>
<dbReference type="InterPro" id="IPR050188">
    <property type="entry name" value="RluA_PseudoU_synthase"/>
</dbReference>
<dbReference type="InterPro" id="IPR020103">
    <property type="entry name" value="PsdUridine_synth_cat_dom_sf"/>
</dbReference>
<dbReference type="SUPFAM" id="SSF55120">
    <property type="entry name" value="Pseudouridine synthase"/>
    <property type="match status" value="1"/>
</dbReference>
<evidence type="ECO:0000313" key="4">
    <source>
        <dbReference type="Proteomes" id="UP000192980"/>
    </source>
</evidence>
<dbReference type="Proteomes" id="UP000192980">
    <property type="component" value="Unassembled WGS sequence"/>
</dbReference>
<evidence type="ECO:0000256" key="1">
    <source>
        <dbReference type="SAM" id="Coils"/>
    </source>
</evidence>
<dbReference type="GO" id="GO:0003723">
    <property type="term" value="F:RNA binding"/>
    <property type="evidence" value="ECO:0007669"/>
    <property type="project" value="InterPro"/>
</dbReference>
<dbReference type="RefSeq" id="WP_234991083.1">
    <property type="nucleotide sequence ID" value="NZ_FXAU01000001.1"/>
</dbReference>
<protein>
    <submittedName>
        <fullName evidence="3">tRNA pseudouridine32 synthase / 23S rRNA pseudouridine746 synthase</fullName>
    </submittedName>
</protein>
<keyword evidence="1" id="KW-0175">Coiled coil</keyword>
<dbReference type="GO" id="GO:0000455">
    <property type="term" value="P:enzyme-directed rRNA pseudouridine synthesis"/>
    <property type="evidence" value="ECO:0007669"/>
    <property type="project" value="TreeGrafter"/>
</dbReference>
<dbReference type="Gene3D" id="3.30.2350.10">
    <property type="entry name" value="Pseudouridine synthase"/>
    <property type="match status" value="1"/>
</dbReference>
<accession>A0A1X7IJX3</accession>
<evidence type="ECO:0000259" key="2">
    <source>
        <dbReference type="Pfam" id="PF00849"/>
    </source>
</evidence>
<dbReference type="GO" id="GO:0140098">
    <property type="term" value="F:catalytic activity, acting on RNA"/>
    <property type="evidence" value="ECO:0007669"/>
    <property type="project" value="UniProtKB-ARBA"/>
</dbReference>
<dbReference type="STRING" id="561061.SAMN05660862_0879"/>
<dbReference type="PANTHER" id="PTHR21600">
    <property type="entry name" value="MITOCHONDRIAL RNA PSEUDOURIDINE SYNTHASE"/>
    <property type="match status" value="1"/>
</dbReference>
<gene>
    <name evidence="3" type="ORF">SAMN05660862_0879</name>
</gene>
<dbReference type="EMBL" id="FXAU01000001">
    <property type="protein sequence ID" value="SMG14620.1"/>
    <property type="molecule type" value="Genomic_DNA"/>
</dbReference>
<evidence type="ECO:0000313" key="3">
    <source>
        <dbReference type="EMBL" id="SMG14620.1"/>
    </source>
</evidence>
<dbReference type="PROSITE" id="PS01129">
    <property type="entry name" value="PSI_RLU"/>
    <property type="match status" value="1"/>
</dbReference>
<dbReference type="Pfam" id="PF00849">
    <property type="entry name" value="PseudoU_synth_2"/>
    <property type="match status" value="1"/>
</dbReference>